<evidence type="ECO:0008006" key="3">
    <source>
        <dbReference type="Google" id="ProtNLM"/>
    </source>
</evidence>
<dbReference type="Gramene" id="C.cajan_46668.t">
    <property type="protein sequence ID" value="C.cajan_46668.t"/>
    <property type="gene ID" value="C.cajan_46668"/>
</dbReference>
<reference evidence="1" key="1">
    <citation type="journal article" date="2012" name="Nat. Biotechnol.">
        <title>Draft genome sequence of pigeonpea (Cajanus cajan), an orphan legume crop of resource-poor farmers.</title>
        <authorList>
            <person name="Varshney R.K."/>
            <person name="Chen W."/>
            <person name="Li Y."/>
            <person name="Bharti A.K."/>
            <person name="Saxena R.K."/>
            <person name="Schlueter J.A."/>
            <person name="Donoghue M.T."/>
            <person name="Azam S."/>
            <person name="Fan G."/>
            <person name="Whaley A.M."/>
            <person name="Farmer A.D."/>
            <person name="Sheridan J."/>
            <person name="Iwata A."/>
            <person name="Tuteja R."/>
            <person name="Penmetsa R.V."/>
            <person name="Wu W."/>
            <person name="Upadhyaya H.D."/>
            <person name="Yang S.P."/>
            <person name="Shah T."/>
            <person name="Saxena K.B."/>
            <person name="Michael T."/>
            <person name="McCombie W.R."/>
            <person name="Yang B."/>
            <person name="Zhang G."/>
            <person name="Yang H."/>
            <person name="Wang J."/>
            <person name="Spillane C."/>
            <person name="Cook D.R."/>
            <person name="May G.D."/>
            <person name="Xu X."/>
            <person name="Jackson S.A."/>
        </authorList>
    </citation>
    <scope>NUCLEOTIDE SEQUENCE [LARGE SCALE GENOMIC DNA]</scope>
</reference>
<accession>A0A151UDC7</accession>
<proteinExistence type="predicted"/>
<keyword evidence="2" id="KW-1185">Reference proteome</keyword>
<name>A0A151UDC7_CAJCA</name>
<sequence>MTEGVATQLLHSETSKELWEGAQILNFHSFRKGSMKMEEYLIKMKSLADSLKLAGSLISNTDLITQTLAGLDFDYNAIVVQLSDKNDLTWIDM</sequence>
<dbReference type="EMBL" id="AGCT01017412">
    <property type="protein sequence ID" value="KYP77279.1"/>
    <property type="molecule type" value="Genomic_DNA"/>
</dbReference>
<evidence type="ECO:0000313" key="1">
    <source>
        <dbReference type="EMBL" id="KYP77279.1"/>
    </source>
</evidence>
<evidence type="ECO:0000313" key="2">
    <source>
        <dbReference type="Proteomes" id="UP000075243"/>
    </source>
</evidence>
<gene>
    <name evidence="1" type="ORF">KK1_048606</name>
</gene>
<organism evidence="1 2">
    <name type="scientific">Cajanus cajan</name>
    <name type="common">Pigeon pea</name>
    <name type="synonym">Cajanus indicus</name>
    <dbReference type="NCBI Taxonomy" id="3821"/>
    <lineage>
        <taxon>Eukaryota</taxon>
        <taxon>Viridiplantae</taxon>
        <taxon>Streptophyta</taxon>
        <taxon>Embryophyta</taxon>
        <taxon>Tracheophyta</taxon>
        <taxon>Spermatophyta</taxon>
        <taxon>Magnoliopsida</taxon>
        <taxon>eudicotyledons</taxon>
        <taxon>Gunneridae</taxon>
        <taxon>Pentapetalae</taxon>
        <taxon>rosids</taxon>
        <taxon>fabids</taxon>
        <taxon>Fabales</taxon>
        <taxon>Fabaceae</taxon>
        <taxon>Papilionoideae</taxon>
        <taxon>50 kb inversion clade</taxon>
        <taxon>NPAAA clade</taxon>
        <taxon>indigoferoid/millettioid clade</taxon>
        <taxon>Phaseoleae</taxon>
        <taxon>Cajanus</taxon>
    </lineage>
</organism>
<dbReference type="PANTHER" id="PTHR47481:SF22">
    <property type="entry name" value="RETROTRANSPOSON GAG DOMAIN-CONTAINING PROTEIN"/>
    <property type="match status" value="1"/>
</dbReference>
<dbReference type="AlphaFoldDB" id="A0A151UDC7"/>
<protein>
    <recommendedName>
        <fullName evidence="3">Retrovirus-related Pol polyprotein from transposon TNT 1-94</fullName>
    </recommendedName>
</protein>
<dbReference type="PANTHER" id="PTHR47481">
    <property type="match status" value="1"/>
</dbReference>
<dbReference type="Proteomes" id="UP000075243">
    <property type="component" value="Unassembled WGS sequence"/>
</dbReference>
<comment type="caution">
    <text evidence="1">The sequence shown here is derived from an EMBL/GenBank/DDBJ whole genome shotgun (WGS) entry which is preliminary data.</text>
</comment>